<dbReference type="PROSITE" id="PS50850">
    <property type="entry name" value="MFS"/>
    <property type="match status" value="1"/>
</dbReference>
<feature type="transmembrane region" description="Helical" evidence="4">
    <location>
        <begin position="217"/>
        <end position="237"/>
    </location>
</feature>
<feature type="transmembrane region" description="Helical" evidence="4">
    <location>
        <begin position="70"/>
        <end position="91"/>
    </location>
</feature>
<feature type="transmembrane region" description="Helical" evidence="4">
    <location>
        <begin position="130"/>
        <end position="153"/>
    </location>
</feature>
<sequence>MTGAELLRLVIAQVCIHATMAGLRLATPLLALQEGYQPGAVGTLVALFAVSQVFLAVPAGKFADRHGIRLPLGMACVAAAVPLVAGAAFPIMPVLCVGALLTGGAAGATIITLQRHIGRAAQSPQERTKFFSWLAIAPAAANFVGPFGAGLLIDYAGHQRADELAFRICLGALACLPVIAWLLVMRARELPREPAHAHAGKTHAWDLLREVSFRRILFVNWLQAASWDIHAFIVPILGHDRGLSASAIGGILGAFAISAAAIRVVLPAIARRVTPKQLIFVATCVTACLFSVYPFTHHAWQMTVCAMCLGVSLGCVQPMIMSLMHQTTPPHRQGEALGLRLMAINASSVVMPMVAGSLGSLIGAGAVFWVVAVVVGSGTSVIRKLDFSQGQGD</sequence>
<keyword evidence="1 4" id="KW-0812">Transmembrane</keyword>
<protein>
    <submittedName>
        <fullName evidence="6">MFS transporter</fullName>
    </submittedName>
</protein>
<feature type="transmembrane region" description="Helical" evidence="4">
    <location>
        <begin position="165"/>
        <end position="184"/>
    </location>
</feature>
<proteinExistence type="predicted"/>
<feature type="transmembrane region" description="Helical" evidence="4">
    <location>
        <begin position="361"/>
        <end position="382"/>
    </location>
</feature>
<feature type="transmembrane region" description="Helical" evidence="4">
    <location>
        <begin position="243"/>
        <end position="266"/>
    </location>
</feature>
<dbReference type="Gene3D" id="1.20.1250.20">
    <property type="entry name" value="MFS general substrate transporter like domains"/>
    <property type="match status" value="1"/>
</dbReference>
<organism evidence="6 7">
    <name type="scientific">Comamonas serinivorans</name>
    <dbReference type="NCBI Taxonomy" id="1082851"/>
    <lineage>
        <taxon>Bacteria</taxon>
        <taxon>Pseudomonadati</taxon>
        <taxon>Pseudomonadota</taxon>
        <taxon>Betaproteobacteria</taxon>
        <taxon>Burkholderiales</taxon>
        <taxon>Comamonadaceae</taxon>
        <taxon>Comamonas</taxon>
    </lineage>
</organism>
<dbReference type="InterPro" id="IPR020846">
    <property type="entry name" value="MFS_dom"/>
</dbReference>
<accession>A0A1Y0EN89</accession>
<name>A0A1Y0EN89_9BURK</name>
<gene>
    <name evidence="6" type="ORF">CCO03_09590</name>
</gene>
<feature type="transmembrane region" description="Helical" evidence="4">
    <location>
        <begin position="7"/>
        <end position="27"/>
    </location>
</feature>
<dbReference type="OrthoDB" id="4822895at2"/>
<dbReference type="EMBL" id="CP021455">
    <property type="protein sequence ID" value="ARU04901.1"/>
    <property type="molecule type" value="Genomic_DNA"/>
</dbReference>
<evidence type="ECO:0000256" key="4">
    <source>
        <dbReference type="SAM" id="Phobius"/>
    </source>
</evidence>
<feature type="transmembrane region" description="Helical" evidence="4">
    <location>
        <begin position="39"/>
        <end position="58"/>
    </location>
</feature>
<keyword evidence="2 4" id="KW-1133">Transmembrane helix</keyword>
<evidence type="ECO:0000256" key="2">
    <source>
        <dbReference type="ARBA" id="ARBA00022989"/>
    </source>
</evidence>
<evidence type="ECO:0000313" key="6">
    <source>
        <dbReference type="EMBL" id="ARU04901.1"/>
    </source>
</evidence>
<dbReference type="AlphaFoldDB" id="A0A1Y0EN89"/>
<dbReference type="PANTHER" id="PTHR23526:SF4">
    <property type="entry name" value="INTEGRAL MEMBRANE TRANSPORT PROTEIN"/>
    <property type="match status" value="1"/>
</dbReference>
<evidence type="ECO:0000256" key="3">
    <source>
        <dbReference type="ARBA" id="ARBA00023136"/>
    </source>
</evidence>
<dbReference type="InterPro" id="IPR011701">
    <property type="entry name" value="MFS"/>
</dbReference>
<dbReference type="SUPFAM" id="SSF103473">
    <property type="entry name" value="MFS general substrate transporter"/>
    <property type="match status" value="1"/>
</dbReference>
<dbReference type="GO" id="GO:0022857">
    <property type="term" value="F:transmembrane transporter activity"/>
    <property type="evidence" value="ECO:0007669"/>
    <property type="project" value="InterPro"/>
</dbReference>
<feature type="transmembrane region" description="Helical" evidence="4">
    <location>
        <begin position="278"/>
        <end position="295"/>
    </location>
</feature>
<evidence type="ECO:0000259" key="5">
    <source>
        <dbReference type="PROSITE" id="PS50850"/>
    </source>
</evidence>
<dbReference type="PANTHER" id="PTHR23526">
    <property type="entry name" value="INTEGRAL MEMBRANE TRANSPORT PROTEIN-RELATED"/>
    <property type="match status" value="1"/>
</dbReference>
<evidence type="ECO:0000256" key="1">
    <source>
        <dbReference type="ARBA" id="ARBA00022692"/>
    </source>
</evidence>
<feature type="domain" description="Major facilitator superfamily (MFS) profile" evidence="5">
    <location>
        <begin position="1"/>
        <end position="390"/>
    </location>
</feature>
<dbReference type="Pfam" id="PF07690">
    <property type="entry name" value="MFS_1"/>
    <property type="match status" value="2"/>
</dbReference>
<keyword evidence="7" id="KW-1185">Reference proteome</keyword>
<feature type="transmembrane region" description="Helical" evidence="4">
    <location>
        <begin position="97"/>
        <end position="118"/>
    </location>
</feature>
<reference evidence="6 7" key="1">
    <citation type="submission" date="2017-05" db="EMBL/GenBank/DDBJ databases">
        <authorList>
            <person name="Song R."/>
            <person name="Chenine A.L."/>
            <person name="Ruprecht R.M."/>
        </authorList>
    </citation>
    <scope>NUCLEOTIDE SEQUENCE [LARGE SCALE GENOMIC DNA]</scope>
    <source>
        <strain evidence="6 7">DSM 26136</strain>
    </source>
</reference>
<dbReference type="Proteomes" id="UP000196138">
    <property type="component" value="Chromosome"/>
</dbReference>
<keyword evidence="3 4" id="KW-0472">Membrane</keyword>
<dbReference type="RefSeq" id="WP_087280384.1">
    <property type="nucleotide sequence ID" value="NZ_CP021455.1"/>
</dbReference>
<dbReference type="InterPro" id="IPR036259">
    <property type="entry name" value="MFS_trans_sf"/>
</dbReference>
<dbReference type="KEGG" id="cser:CCO03_09590"/>
<evidence type="ECO:0000313" key="7">
    <source>
        <dbReference type="Proteomes" id="UP000196138"/>
    </source>
</evidence>
<dbReference type="InterPro" id="IPR052528">
    <property type="entry name" value="Sugar_transport-like"/>
</dbReference>